<dbReference type="AlphaFoldDB" id="A0A1C7MJF2"/>
<sequence length="124" mass="14113">MREADVMDKAEAKEKKREKKRKRKEREREFPLAYDWGSLPQGDDLNDEGDVAVGPTIAPLSDDGGYVSPEFDFPSDSEDERSDQPPPPTKRTRLSAGNKHDKRVGATTLAEEEELALQMLRRRQ</sequence>
<feature type="region of interest" description="Disordered" evidence="1">
    <location>
        <begin position="1"/>
        <end position="110"/>
    </location>
</feature>
<evidence type="ECO:0000256" key="1">
    <source>
        <dbReference type="SAM" id="MobiDB-lite"/>
    </source>
</evidence>
<organism evidence="2 3">
    <name type="scientific">Grifola frondosa</name>
    <name type="common">Maitake</name>
    <name type="synonym">Polyporus frondosus</name>
    <dbReference type="NCBI Taxonomy" id="5627"/>
    <lineage>
        <taxon>Eukaryota</taxon>
        <taxon>Fungi</taxon>
        <taxon>Dikarya</taxon>
        <taxon>Basidiomycota</taxon>
        <taxon>Agaricomycotina</taxon>
        <taxon>Agaricomycetes</taxon>
        <taxon>Polyporales</taxon>
        <taxon>Grifolaceae</taxon>
        <taxon>Grifola</taxon>
    </lineage>
</organism>
<evidence type="ECO:0000313" key="3">
    <source>
        <dbReference type="Proteomes" id="UP000092993"/>
    </source>
</evidence>
<feature type="compositionally biased region" description="Basic residues" evidence="1">
    <location>
        <begin position="16"/>
        <end position="25"/>
    </location>
</feature>
<comment type="caution">
    <text evidence="2">The sequence shown here is derived from an EMBL/GenBank/DDBJ whole genome shotgun (WGS) entry which is preliminary data.</text>
</comment>
<reference evidence="2 3" key="1">
    <citation type="submission" date="2016-03" db="EMBL/GenBank/DDBJ databases">
        <title>Whole genome sequencing of Grifola frondosa 9006-11.</title>
        <authorList>
            <person name="Min B."/>
            <person name="Park H."/>
            <person name="Kim J.-G."/>
            <person name="Cho H."/>
            <person name="Oh Y.-L."/>
            <person name="Kong W.-S."/>
            <person name="Choi I.-G."/>
        </authorList>
    </citation>
    <scope>NUCLEOTIDE SEQUENCE [LARGE SCALE GENOMIC DNA]</scope>
    <source>
        <strain evidence="2 3">9006-11</strain>
    </source>
</reference>
<dbReference type="STRING" id="5627.A0A1C7MJF2"/>
<protein>
    <submittedName>
        <fullName evidence="2">Uncharacterized protein</fullName>
    </submittedName>
</protein>
<dbReference type="Proteomes" id="UP000092993">
    <property type="component" value="Unassembled WGS sequence"/>
</dbReference>
<evidence type="ECO:0000313" key="2">
    <source>
        <dbReference type="EMBL" id="OBZ77013.1"/>
    </source>
</evidence>
<gene>
    <name evidence="2" type="ORF">A0H81_03135</name>
</gene>
<name>A0A1C7MJF2_GRIFR</name>
<accession>A0A1C7MJF2</accession>
<feature type="compositionally biased region" description="Basic and acidic residues" evidence="1">
    <location>
        <begin position="1"/>
        <end position="15"/>
    </location>
</feature>
<dbReference type="EMBL" id="LUGG01000003">
    <property type="protein sequence ID" value="OBZ77013.1"/>
    <property type="molecule type" value="Genomic_DNA"/>
</dbReference>
<keyword evidence="3" id="KW-1185">Reference proteome</keyword>
<proteinExistence type="predicted"/>